<gene>
    <name evidence="7" type="ORF">CUESP1_2204</name>
</gene>
<name>A0A1M4PPZ6_9FIRM</name>
<dbReference type="PIRSF" id="PIRSF015855">
    <property type="entry name" value="TypeIII_Mtase_mKpnI"/>
    <property type="match status" value="1"/>
</dbReference>
<keyword evidence="4" id="KW-0949">S-adenosyl-L-methionine</keyword>
<protein>
    <submittedName>
        <fullName evidence="7">Adenine specific DNA methylase Mod</fullName>
    </submittedName>
</protein>
<dbReference type="REBASE" id="176542">
    <property type="entry name" value="M.CulEspORF2204P"/>
</dbReference>
<evidence type="ECO:0000256" key="1">
    <source>
        <dbReference type="ARBA" id="ARBA00006594"/>
    </source>
</evidence>
<organism evidence="7 8">
    <name type="scientific">[Clostridium] ultunense Esp</name>
    <dbReference type="NCBI Taxonomy" id="1288971"/>
    <lineage>
        <taxon>Bacteria</taxon>
        <taxon>Bacillati</taxon>
        <taxon>Bacillota</taxon>
        <taxon>Tissierellia</taxon>
        <taxon>Tissierellales</taxon>
        <taxon>Tepidimicrobiaceae</taxon>
        <taxon>Schnuerera</taxon>
    </lineage>
</organism>
<reference evidence="7 8" key="1">
    <citation type="submission" date="2016-11" db="EMBL/GenBank/DDBJ databases">
        <authorList>
            <person name="Manzoor S."/>
        </authorList>
    </citation>
    <scope>NUCLEOTIDE SEQUENCE [LARGE SCALE GENOMIC DNA]</scope>
    <source>
        <strain evidence="7">Clostridium ultunense strain Esp</strain>
    </source>
</reference>
<evidence type="ECO:0000313" key="8">
    <source>
        <dbReference type="Proteomes" id="UP000245423"/>
    </source>
</evidence>
<dbReference type="PRINTS" id="PR00506">
    <property type="entry name" value="D21N6MTFRASE"/>
</dbReference>
<dbReference type="InterPro" id="IPR002295">
    <property type="entry name" value="N4/N6-MTase_EcoPI_Mod-like"/>
</dbReference>
<dbReference type="GO" id="GO:0003677">
    <property type="term" value="F:DNA binding"/>
    <property type="evidence" value="ECO:0007669"/>
    <property type="project" value="InterPro"/>
</dbReference>
<keyword evidence="2 7" id="KW-0489">Methyltransferase</keyword>
<dbReference type="Proteomes" id="UP000245423">
    <property type="component" value="Chromosome 1"/>
</dbReference>
<dbReference type="AlphaFoldDB" id="A0A1M4PPZ6"/>
<dbReference type="PROSITE" id="PS00092">
    <property type="entry name" value="N6_MTASE"/>
    <property type="match status" value="1"/>
</dbReference>
<dbReference type="GO" id="GO:0009307">
    <property type="term" value="P:DNA restriction-modification system"/>
    <property type="evidence" value="ECO:0007669"/>
    <property type="project" value="UniProtKB-KW"/>
</dbReference>
<feature type="domain" description="DNA methylase N-4/N-6" evidence="6">
    <location>
        <begin position="121"/>
        <end position="432"/>
    </location>
</feature>
<comment type="similarity">
    <text evidence="1">Belongs to the N(4)/N(6)-methyltransferase family.</text>
</comment>
<evidence type="ECO:0000256" key="4">
    <source>
        <dbReference type="ARBA" id="ARBA00022691"/>
    </source>
</evidence>
<dbReference type="EMBL" id="LT669839">
    <property type="protein sequence ID" value="SHD77558.1"/>
    <property type="molecule type" value="Genomic_DNA"/>
</dbReference>
<dbReference type="SUPFAM" id="SSF53335">
    <property type="entry name" value="S-adenosyl-L-methionine-dependent methyltransferases"/>
    <property type="match status" value="1"/>
</dbReference>
<sequence>MDKLKMKSRDLTKGNIEKIGELFPNVVTEIKDEKGNVTKAIDFELLQQELSDEIVEGNKERYQLTWPGKKDAIVTANTPIDKTLRPVKEDSLNWEATENLYIEGDNLEVLKLLQESYLGRIKCIYIDPPYNTGNDFIYRDNFAQDKDEYLEESGQVDEEGNRLFQNTEYNGRYHSDWLTMMYPRLKLARNLLSEDGVIFISIDDNEVHNLRKICDEVFGERNFVGDVIWERAYAPVNLKKHFSENHDYIVSYAKNIGDLVCKGLKRSDEADARYQNPDNDPRGPWTSSDLSVGPIVQEKIYEIITPSGRRVLPPEGYCWRYTRERFEEMLNDNRIWFGENGDNVPRIKRFLSEVKSTVTPMTIWKHKEVGHSQEAKRELNKLFDGKAYFDYPKSVKLIKRILELYTDKNSIILDFFSGSATTAHAAMDLNAEDGGNRKYIMVQLPEPTDEKSEAYKAGYENIAEIGKKERIRRAGKKIKEETGADIDYGFRVYKVDSSNMKDIYYRPDELEQNMLDQLESNIKEDRTSLDLLTQVMLEVGLELSLPMETKEIRGKEVHFVAGNSLVACFDEDVDEELIKEIAKIEPLKAVFRDNSFKSCPDKINLEEIFEGISPNTDIRVL</sequence>
<evidence type="ECO:0000259" key="6">
    <source>
        <dbReference type="Pfam" id="PF01555"/>
    </source>
</evidence>
<proteinExistence type="inferred from homology"/>
<keyword evidence="5" id="KW-0680">Restriction system</keyword>
<dbReference type="Gene3D" id="3.40.50.150">
    <property type="entry name" value="Vaccinia Virus protein VP39"/>
    <property type="match status" value="1"/>
</dbReference>
<dbReference type="InterPro" id="IPR029063">
    <property type="entry name" value="SAM-dependent_MTases_sf"/>
</dbReference>
<dbReference type="GO" id="GO:0032259">
    <property type="term" value="P:methylation"/>
    <property type="evidence" value="ECO:0007669"/>
    <property type="project" value="UniProtKB-KW"/>
</dbReference>
<dbReference type="Pfam" id="PF01555">
    <property type="entry name" value="N6_N4_Mtase"/>
    <property type="match status" value="1"/>
</dbReference>
<dbReference type="OrthoDB" id="9800801at2"/>
<dbReference type="GO" id="GO:0008170">
    <property type="term" value="F:N-methyltransferase activity"/>
    <property type="evidence" value="ECO:0007669"/>
    <property type="project" value="InterPro"/>
</dbReference>
<accession>A0A1M4PPZ6</accession>
<dbReference type="InterPro" id="IPR002941">
    <property type="entry name" value="DNA_methylase_N4/N6"/>
</dbReference>
<keyword evidence="3" id="KW-0808">Transferase</keyword>
<evidence type="ECO:0000256" key="5">
    <source>
        <dbReference type="ARBA" id="ARBA00022747"/>
    </source>
</evidence>
<dbReference type="InterPro" id="IPR002052">
    <property type="entry name" value="DNA_methylase_N6_adenine_CS"/>
</dbReference>
<keyword evidence="8" id="KW-1185">Reference proteome</keyword>
<evidence type="ECO:0000313" key="7">
    <source>
        <dbReference type="EMBL" id="SHD77558.1"/>
    </source>
</evidence>
<dbReference type="RefSeq" id="WP_109840651.1">
    <property type="nucleotide sequence ID" value="NZ_LT669839.1"/>
</dbReference>
<evidence type="ECO:0000256" key="3">
    <source>
        <dbReference type="ARBA" id="ARBA00022679"/>
    </source>
</evidence>
<evidence type="ECO:0000256" key="2">
    <source>
        <dbReference type="ARBA" id="ARBA00022603"/>
    </source>
</evidence>